<organism evidence="2">
    <name type="scientific">Oryza barthii</name>
    <dbReference type="NCBI Taxonomy" id="65489"/>
    <lineage>
        <taxon>Eukaryota</taxon>
        <taxon>Viridiplantae</taxon>
        <taxon>Streptophyta</taxon>
        <taxon>Embryophyta</taxon>
        <taxon>Tracheophyta</taxon>
        <taxon>Spermatophyta</taxon>
        <taxon>Magnoliopsida</taxon>
        <taxon>Liliopsida</taxon>
        <taxon>Poales</taxon>
        <taxon>Poaceae</taxon>
        <taxon>BOP clade</taxon>
        <taxon>Oryzoideae</taxon>
        <taxon>Oryzeae</taxon>
        <taxon>Oryzinae</taxon>
        <taxon>Oryza</taxon>
    </lineage>
</organism>
<dbReference type="PaxDb" id="65489-OBART03G14030.1"/>
<dbReference type="Gramene" id="OBART03G14030.1">
    <property type="protein sequence ID" value="OBART03G14030.1"/>
    <property type="gene ID" value="OBART03G14030"/>
</dbReference>
<evidence type="ECO:0000313" key="2">
    <source>
        <dbReference type="EnsemblPlants" id="OBART03G14030.1"/>
    </source>
</evidence>
<sequence>MAKRLPADGLAAIRAALRPSARGLRSRPPKAARRGSRPPLRWIRPGTPPAPAPAPGARRCGIWRRRAGCRRTTGCRSPRWCWTARGDGSRTRSRRPAPATPPCRCSSARCTAAATASTRTSTRLKFGRRKHHDIDLQSGKLATNAQDTMLVTQIQMIPRKQANNHMLLER</sequence>
<dbReference type="HOGENOM" id="CLU_1615109_0_0_1"/>
<keyword evidence="3" id="KW-1185">Reference proteome</keyword>
<evidence type="ECO:0000256" key="1">
    <source>
        <dbReference type="SAM" id="MobiDB-lite"/>
    </source>
</evidence>
<reference evidence="2" key="1">
    <citation type="journal article" date="2009" name="Rice">
        <title>De Novo Next Generation Sequencing of Plant Genomes.</title>
        <authorList>
            <person name="Rounsley S."/>
            <person name="Marri P.R."/>
            <person name="Yu Y."/>
            <person name="He R."/>
            <person name="Sisneros N."/>
            <person name="Goicoechea J.L."/>
            <person name="Lee S.J."/>
            <person name="Angelova A."/>
            <person name="Kudrna D."/>
            <person name="Luo M."/>
            <person name="Affourtit J."/>
            <person name="Desany B."/>
            <person name="Knight J."/>
            <person name="Niazi F."/>
            <person name="Egholm M."/>
            <person name="Wing R.A."/>
        </authorList>
    </citation>
    <scope>NUCLEOTIDE SEQUENCE [LARGE SCALE GENOMIC DNA]</scope>
    <source>
        <strain evidence="2">cv. IRGC 105608</strain>
    </source>
</reference>
<reference evidence="2" key="2">
    <citation type="submission" date="2015-03" db="UniProtKB">
        <authorList>
            <consortium name="EnsemblPlants"/>
        </authorList>
    </citation>
    <scope>IDENTIFICATION</scope>
</reference>
<dbReference type="Proteomes" id="UP000026960">
    <property type="component" value="Chromosome 3"/>
</dbReference>
<name>A0A0D3FHD9_9ORYZ</name>
<dbReference type="AlphaFoldDB" id="A0A0D3FHD9"/>
<protein>
    <submittedName>
        <fullName evidence="2">Uncharacterized protein</fullName>
    </submittedName>
</protein>
<evidence type="ECO:0000313" key="3">
    <source>
        <dbReference type="Proteomes" id="UP000026960"/>
    </source>
</evidence>
<proteinExistence type="predicted"/>
<feature type="compositionally biased region" description="Basic residues" evidence="1">
    <location>
        <begin position="24"/>
        <end position="36"/>
    </location>
</feature>
<dbReference type="EnsemblPlants" id="OBART03G14030.1">
    <property type="protein sequence ID" value="OBART03G14030.1"/>
    <property type="gene ID" value="OBART03G14030"/>
</dbReference>
<accession>A0A0D3FHD9</accession>
<feature type="region of interest" description="Disordered" evidence="1">
    <location>
        <begin position="18"/>
        <end position="57"/>
    </location>
</feature>